<evidence type="ECO:0000313" key="4">
    <source>
        <dbReference type="EMBL" id="CAE6539670.1"/>
    </source>
</evidence>
<keyword evidence="2" id="KW-0788">Thiol protease</keyword>
<evidence type="ECO:0000256" key="2">
    <source>
        <dbReference type="ARBA" id="ARBA00022807"/>
    </source>
</evidence>
<dbReference type="Gene3D" id="3.40.50.1460">
    <property type="match status" value="1"/>
</dbReference>
<dbReference type="SUPFAM" id="SSF52129">
    <property type="entry name" value="Caspase-like"/>
    <property type="match status" value="1"/>
</dbReference>
<name>A0A8H3DTQ8_9AGAM</name>
<dbReference type="InterPro" id="IPR011600">
    <property type="entry name" value="Pept_C14_caspase"/>
</dbReference>
<accession>A0A8H3DTQ8</accession>
<sequence>MKLVGTEMDRKHILKFLEKFGFTTGVKLERVDNAPRKHIEDRIKKIVGSRPPLLVIHFQGHGIRLDDTVQYITEDHKEDGELEGLTGKELIKMFSTLTTDTTSLVITDFCNSGNLYRLRFQLVIGTDGPSWHETTEWENDDKCHPAFRITSPMLHIAGSLDCQQVYETRARGGYFTNVDRVLIRTGSRRGVDGHIGATKAKFDPLAGSMFQDPQIFSSDMWPLDDPQILSKIRLGTARLNLSASS</sequence>
<reference evidence="4" key="1">
    <citation type="submission" date="2021-01" db="EMBL/GenBank/DDBJ databases">
        <authorList>
            <person name="Kaushik A."/>
        </authorList>
    </citation>
    <scope>NUCLEOTIDE SEQUENCE</scope>
    <source>
        <strain evidence="4">AG2-2IIIB</strain>
    </source>
</reference>
<evidence type="ECO:0000313" key="5">
    <source>
        <dbReference type="Proteomes" id="UP000663843"/>
    </source>
</evidence>
<keyword evidence="2" id="KW-0378">Hydrolase</keyword>
<evidence type="ECO:0000256" key="1">
    <source>
        <dbReference type="ARBA" id="ARBA00022703"/>
    </source>
</evidence>
<protein>
    <recommendedName>
        <fullName evidence="3">Peptidase C14 caspase domain-containing protein</fullName>
    </recommendedName>
</protein>
<comment type="caution">
    <text evidence="4">The sequence shown here is derived from an EMBL/GenBank/DDBJ whole genome shotgun (WGS) entry which is preliminary data.</text>
</comment>
<dbReference type="EMBL" id="CAJMWT010009734">
    <property type="protein sequence ID" value="CAE6539670.1"/>
    <property type="molecule type" value="Genomic_DNA"/>
</dbReference>
<dbReference type="InterPro" id="IPR029030">
    <property type="entry name" value="Caspase-like_dom_sf"/>
</dbReference>
<dbReference type="Proteomes" id="UP000663843">
    <property type="component" value="Unassembled WGS sequence"/>
</dbReference>
<gene>
    <name evidence="4" type="ORF">RDB_LOCUS194040</name>
</gene>
<dbReference type="GO" id="GO:0006508">
    <property type="term" value="P:proteolysis"/>
    <property type="evidence" value="ECO:0007669"/>
    <property type="project" value="InterPro"/>
</dbReference>
<keyword evidence="2" id="KW-0645">Protease</keyword>
<evidence type="ECO:0000259" key="3">
    <source>
        <dbReference type="Pfam" id="PF00656"/>
    </source>
</evidence>
<feature type="domain" description="Peptidase C14 caspase" evidence="3">
    <location>
        <begin position="2"/>
        <end position="177"/>
    </location>
</feature>
<dbReference type="GO" id="GO:0004197">
    <property type="term" value="F:cysteine-type endopeptidase activity"/>
    <property type="evidence" value="ECO:0007669"/>
    <property type="project" value="InterPro"/>
</dbReference>
<dbReference type="AlphaFoldDB" id="A0A8H3DTQ8"/>
<dbReference type="Pfam" id="PF00656">
    <property type="entry name" value="Peptidase_C14"/>
    <property type="match status" value="1"/>
</dbReference>
<organism evidence="4 5">
    <name type="scientific">Rhizoctonia solani</name>
    <dbReference type="NCBI Taxonomy" id="456999"/>
    <lineage>
        <taxon>Eukaryota</taxon>
        <taxon>Fungi</taxon>
        <taxon>Dikarya</taxon>
        <taxon>Basidiomycota</taxon>
        <taxon>Agaricomycotina</taxon>
        <taxon>Agaricomycetes</taxon>
        <taxon>Cantharellales</taxon>
        <taxon>Ceratobasidiaceae</taxon>
        <taxon>Rhizoctonia</taxon>
    </lineage>
</organism>
<dbReference type="GO" id="GO:0006915">
    <property type="term" value="P:apoptotic process"/>
    <property type="evidence" value="ECO:0007669"/>
    <property type="project" value="UniProtKB-KW"/>
</dbReference>
<proteinExistence type="predicted"/>
<keyword evidence="1" id="KW-0053">Apoptosis</keyword>